<accession>A0A444ZPU2</accession>
<sequence length="178" mass="21162">MLVELLPWVDQKVIETCPFSHNTETTQAMVSTSLLEMYARGAVEWKHVECFPNLIELACMLPQKEDNLRSQISKALYDVSYHFCWLVLWVLLENELLAEYLRKLLLEENHMENPPTKYSPEIINAIRFIWFEYHHIHYSNIIALFHPMFLWSFLSLLIFCVIIMELLYNAAYTKKTMV</sequence>
<dbReference type="GO" id="GO:0032367">
    <property type="term" value="P:intracellular cholesterol transport"/>
    <property type="evidence" value="ECO:0007669"/>
    <property type="project" value="InterPro"/>
</dbReference>
<dbReference type="EMBL" id="SDMP01000014">
    <property type="protein sequence ID" value="RYR16220.1"/>
    <property type="molecule type" value="Genomic_DNA"/>
</dbReference>
<protein>
    <submittedName>
        <fullName evidence="2">Uncharacterized protein</fullName>
    </submittedName>
</protein>
<dbReference type="PANTHER" id="PTHR32059">
    <property type="entry name" value="RAB11-BINDING PROTEIN RELCH"/>
    <property type="match status" value="1"/>
</dbReference>
<gene>
    <name evidence="2" type="ORF">Ahy_B04g073216</name>
</gene>
<dbReference type="InterPro" id="IPR040362">
    <property type="entry name" value="RELCH"/>
</dbReference>
<keyword evidence="3" id="KW-1185">Reference proteome</keyword>
<feature type="transmembrane region" description="Helical" evidence="1">
    <location>
        <begin position="148"/>
        <end position="168"/>
    </location>
</feature>
<dbReference type="GO" id="GO:0055037">
    <property type="term" value="C:recycling endosome"/>
    <property type="evidence" value="ECO:0007669"/>
    <property type="project" value="TreeGrafter"/>
</dbReference>
<keyword evidence="1" id="KW-1133">Transmembrane helix</keyword>
<keyword evidence="1" id="KW-0812">Transmembrane</keyword>
<comment type="caution">
    <text evidence="2">The sequence shown here is derived from an EMBL/GenBank/DDBJ whole genome shotgun (WGS) entry which is preliminary data.</text>
</comment>
<name>A0A444ZPU2_ARAHY</name>
<evidence type="ECO:0000256" key="1">
    <source>
        <dbReference type="SAM" id="Phobius"/>
    </source>
</evidence>
<proteinExistence type="predicted"/>
<dbReference type="AlphaFoldDB" id="A0A444ZPU2"/>
<evidence type="ECO:0000313" key="3">
    <source>
        <dbReference type="Proteomes" id="UP000289738"/>
    </source>
</evidence>
<dbReference type="PANTHER" id="PTHR32059:SF0">
    <property type="entry name" value="RAB11-BINDING PROTEIN RELCH"/>
    <property type="match status" value="1"/>
</dbReference>
<reference evidence="2 3" key="1">
    <citation type="submission" date="2019-01" db="EMBL/GenBank/DDBJ databases">
        <title>Sequencing of cultivated peanut Arachis hypogaea provides insights into genome evolution and oil improvement.</title>
        <authorList>
            <person name="Chen X."/>
        </authorList>
    </citation>
    <scope>NUCLEOTIDE SEQUENCE [LARGE SCALE GENOMIC DNA]</scope>
    <source>
        <strain evidence="3">cv. Fuhuasheng</strain>
        <tissue evidence="2">Leaves</tissue>
    </source>
</reference>
<evidence type="ECO:0000313" key="2">
    <source>
        <dbReference type="EMBL" id="RYR16220.1"/>
    </source>
</evidence>
<dbReference type="Proteomes" id="UP000289738">
    <property type="component" value="Chromosome B04"/>
</dbReference>
<keyword evidence="1" id="KW-0472">Membrane</keyword>
<dbReference type="GO" id="GO:0005802">
    <property type="term" value="C:trans-Golgi network"/>
    <property type="evidence" value="ECO:0007669"/>
    <property type="project" value="InterPro"/>
</dbReference>
<organism evidence="2 3">
    <name type="scientific">Arachis hypogaea</name>
    <name type="common">Peanut</name>
    <dbReference type="NCBI Taxonomy" id="3818"/>
    <lineage>
        <taxon>Eukaryota</taxon>
        <taxon>Viridiplantae</taxon>
        <taxon>Streptophyta</taxon>
        <taxon>Embryophyta</taxon>
        <taxon>Tracheophyta</taxon>
        <taxon>Spermatophyta</taxon>
        <taxon>Magnoliopsida</taxon>
        <taxon>eudicotyledons</taxon>
        <taxon>Gunneridae</taxon>
        <taxon>Pentapetalae</taxon>
        <taxon>rosids</taxon>
        <taxon>fabids</taxon>
        <taxon>Fabales</taxon>
        <taxon>Fabaceae</taxon>
        <taxon>Papilionoideae</taxon>
        <taxon>50 kb inversion clade</taxon>
        <taxon>dalbergioids sensu lato</taxon>
        <taxon>Dalbergieae</taxon>
        <taxon>Pterocarpus clade</taxon>
        <taxon>Arachis</taxon>
    </lineage>
</organism>